<evidence type="ECO:0000256" key="1">
    <source>
        <dbReference type="ARBA" id="ARBA00008857"/>
    </source>
</evidence>
<dbReference type="InterPro" id="IPR050090">
    <property type="entry name" value="Tyrosine_recombinase_XerCD"/>
</dbReference>
<evidence type="ECO:0000259" key="5">
    <source>
        <dbReference type="PROSITE" id="PS51898"/>
    </source>
</evidence>
<accession>A0A0F0KUH7</accession>
<dbReference type="PROSITE" id="PS51898">
    <property type="entry name" value="TYR_RECOMBINASE"/>
    <property type="match status" value="1"/>
</dbReference>
<dbReference type="Proteomes" id="UP000033725">
    <property type="component" value="Unassembled WGS sequence"/>
</dbReference>
<evidence type="ECO:0000256" key="4">
    <source>
        <dbReference type="SAM" id="MobiDB-lite"/>
    </source>
</evidence>
<dbReference type="Gene3D" id="1.10.443.10">
    <property type="entry name" value="Intergrase catalytic core"/>
    <property type="match status" value="1"/>
</dbReference>
<dbReference type="SUPFAM" id="SSF56349">
    <property type="entry name" value="DNA breaking-rejoining enzymes"/>
    <property type="match status" value="1"/>
</dbReference>
<gene>
    <name evidence="6" type="primary">xerS</name>
    <name evidence="6" type="ORF">RN51_01631</name>
</gene>
<comment type="similarity">
    <text evidence="1">Belongs to the 'phage' integrase family.</text>
</comment>
<feature type="domain" description="Tyr recombinase" evidence="5">
    <location>
        <begin position="195"/>
        <end position="449"/>
    </location>
</feature>
<dbReference type="Gene3D" id="1.10.150.130">
    <property type="match status" value="1"/>
</dbReference>
<comment type="caution">
    <text evidence="6">The sequence shown here is derived from an EMBL/GenBank/DDBJ whole genome shotgun (WGS) entry which is preliminary data.</text>
</comment>
<dbReference type="InterPro" id="IPR011010">
    <property type="entry name" value="DNA_brk_join_enz"/>
</dbReference>
<dbReference type="GO" id="GO:0003677">
    <property type="term" value="F:DNA binding"/>
    <property type="evidence" value="ECO:0007669"/>
    <property type="project" value="UniProtKB-KW"/>
</dbReference>
<reference evidence="6 7" key="1">
    <citation type="submission" date="2015-02" db="EMBL/GenBank/DDBJ databases">
        <title>Draft genome sequences of ten Microbacterium spp. with emphasis on heavy metal contaminated environments.</title>
        <authorList>
            <person name="Corretto E."/>
        </authorList>
    </citation>
    <scope>NUCLEOTIDE SEQUENCE [LARGE SCALE GENOMIC DNA]</scope>
    <source>
        <strain evidence="6 7">BEL163</strain>
    </source>
</reference>
<feature type="region of interest" description="Disordered" evidence="4">
    <location>
        <begin position="462"/>
        <end position="482"/>
    </location>
</feature>
<proteinExistence type="inferred from homology"/>
<dbReference type="InterPro" id="IPR013762">
    <property type="entry name" value="Integrase-like_cat_sf"/>
</dbReference>
<evidence type="ECO:0000313" key="6">
    <source>
        <dbReference type="EMBL" id="KJL22886.1"/>
    </source>
</evidence>
<evidence type="ECO:0000313" key="7">
    <source>
        <dbReference type="Proteomes" id="UP000033725"/>
    </source>
</evidence>
<dbReference type="GO" id="GO:0015074">
    <property type="term" value="P:DNA integration"/>
    <property type="evidence" value="ECO:0007669"/>
    <property type="project" value="InterPro"/>
</dbReference>
<dbReference type="PANTHER" id="PTHR30349:SF64">
    <property type="entry name" value="PROPHAGE INTEGRASE INTD-RELATED"/>
    <property type="match status" value="1"/>
</dbReference>
<dbReference type="AlphaFoldDB" id="A0A0F0KUH7"/>
<dbReference type="InterPro" id="IPR010998">
    <property type="entry name" value="Integrase_recombinase_N"/>
</dbReference>
<sequence length="583" mass="65076">MHKPYADYAERGDGGLSQTLVKGKTVWRAKRYVGLVQTIDAEGNPTRRPKYISGQGETVTAAKKNLRKNMDRFYELAAEERLLPRELRELTLNAYYRENWLPAAMSSERYKTADGLDSTRRRMEMHALPALGSKALREITPVEIKTLVEVTLPRKGLGAHMIAGVRKTLSAVLEDALTEGKLVAHPMARIKWRGAKPQQRKVEAPVGLVSAFRAEVAGTQEEARWMVSFELGLRPGEALGLCWSAITGVLDDERPFLRVKRQLKWKPATHAPACQRLADGKRWTCGKSSAKCTLWPEGADAEAGKGRIYLEETTKSSRVRVIPLAEPLITLLREQRARQDEWRDANPQAWARHATERPDLADLVFTMPNGAPRRQQTDSKALADILTKLREKGINAEFSPHGARHIAITRMALAGMNEALVRRIVGHMDQATTELYLHLKAEDSRDALTALGEESVKAYRAMESERADDAREAKRQEAEDAKKAAQSAYAAWKADRTGEDGIIRFDPRTDPHPPLPLWETRWMPDEVAAALSQSGVKPEALRLFTGDLTMAEITRFAPFGAIDPAEVRQVTGLPDDFARATFG</sequence>
<keyword evidence="2" id="KW-0238">DNA-binding</keyword>
<protein>
    <submittedName>
        <fullName evidence="6">Tyrosine recombinase XerS</fullName>
    </submittedName>
</protein>
<dbReference type="Pfam" id="PF00589">
    <property type="entry name" value="Phage_integrase"/>
    <property type="match status" value="1"/>
</dbReference>
<dbReference type="GO" id="GO:0006310">
    <property type="term" value="P:DNA recombination"/>
    <property type="evidence" value="ECO:0007669"/>
    <property type="project" value="UniProtKB-KW"/>
</dbReference>
<organism evidence="6 7">
    <name type="scientific">Microbacterium oxydans</name>
    <dbReference type="NCBI Taxonomy" id="82380"/>
    <lineage>
        <taxon>Bacteria</taxon>
        <taxon>Bacillati</taxon>
        <taxon>Actinomycetota</taxon>
        <taxon>Actinomycetes</taxon>
        <taxon>Micrococcales</taxon>
        <taxon>Microbacteriaceae</taxon>
        <taxon>Microbacterium</taxon>
    </lineage>
</organism>
<dbReference type="PATRIC" id="fig|82380.10.peg.1639"/>
<evidence type="ECO:0000256" key="2">
    <source>
        <dbReference type="ARBA" id="ARBA00023125"/>
    </source>
</evidence>
<dbReference type="PANTHER" id="PTHR30349">
    <property type="entry name" value="PHAGE INTEGRASE-RELATED"/>
    <property type="match status" value="1"/>
</dbReference>
<name>A0A0F0KUH7_9MICO</name>
<keyword evidence="3" id="KW-0233">DNA recombination</keyword>
<evidence type="ECO:0000256" key="3">
    <source>
        <dbReference type="ARBA" id="ARBA00023172"/>
    </source>
</evidence>
<dbReference type="EMBL" id="JYIV01000024">
    <property type="protein sequence ID" value="KJL22886.1"/>
    <property type="molecule type" value="Genomic_DNA"/>
</dbReference>
<dbReference type="InterPro" id="IPR002104">
    <property type="entry name" value="Integrase_catalytic"/>
</dbReference>